<dbReference type="AlphaFoldDB" id="A0A8H7UU00"/>
<dbReference type="EMBL" id="JAEPRC010000520">
    <property type="protein sequence ID" value="KAG2195545.1"/>
    <property type="molecule type" value="Genomic_DNA"/>
</dbReference>
<reference evidence="2" key="1">
    <citation type="submission" date="2020-12" db="EMBL/GenBank/DDBJ databases">
        <title>Metabolic potential, ecology and presence of endohyphal bacteria is reflected in genomic diversity of Mucoromycotina.</title>
        <authorList>
            <person name="Muszewska A."/>
            <person name="Okrasinska A."/>
            <person name="Steczkiewicz K."/>
            <person name="Drgas O."/>
            <person name="Orlowska M."/>
            <person name="Perlinska-Lenart U."/>
            <person name="Aleksandrzak-Piekarczyk T."/>
            <person name="Szatraj K."/>
            <person name="Zielenkiewicz U."/>
            <person name="Pilsyk S."/>
            <person name="Malc E."/>
            <person name="Mieczkowski P."/>
            <person name="Kruszewska J.S."/>
            <person name="Biernat P."/>
            <person name="Pawlowska J."/>
        </authorList>
    </citation>
    <scope>NUCLEOTIDE SEQUENCE</scope>
    <source>
        <strain evidence="2">CBS 226.32</strain>
    </source>
</reference>
<name>A0A8H7UU00_9FUNG</name>
<evidence type="ECO:0000313" key="2">
    <source>
        <dbReference type="EMBL" id="KAG2195545.1"/>
    </source>
</evidence>
<keyword evidence="3" id="KW-1185">Reference proteome</keyword>
<organism evidence="2 3">
    <name type="scientific">Mucor plumbeus</name>
    <dbReference type="NCBI Taxonomy" id="97098"/>
    <lineage>
        <taxon>Eukaryota</taxon>
        <taxon>Fungi</taxon>
        <taxon>Fungi incertae sedis</taxon>
        <taxon>Mucoromycota</taxon>
        <taxon>Mucoromycotina</taxon>
        <taxon>Mucoromycetes</taxon>
        <taxon>Mucorales</taxon>
        <taxon>Mucorineae</taxon>
        <taxon>Mucoraceae</taxon>
        <taxon>Mucor</taxon>
    </lineage>
</organism>
<sequence>MLTEIMKDLQIIENIDNKFDYGINNNCGKNVNNISSEDDVPKDYNKNKKKRKTRGKNRNKDINVADFRISDKVVVEKLQSQKY</sequence>
<feature type="compositionally biased region" description="Basic residues" evidence="1">
    <location>
        <begin position="47"/>
        <end position="57"/>
    </location>
</feature>
<feature type="region of interest" description="Disordered" evidence="1">
    <location>
        <begin position="30"/>
        <end position="59"/>
    </location>
</feature>
<comment type="caution">
    <text evidence="2">The sequence shown here is derived from an EMBL/GenBank/DDBJ whole genome shotgun (WGS) entry which is preliminary data.</text>
</comment>
<gene>
    <name evidence="2" type="ORF">INT46_006920</name>
</gene>
<accession>A0A8H7UU00</accession>
<dbReference type="Proteomes" id="UP000650833">
    <property type="component" value="Unassembled WGS sequence"/>
</dbReference>
<evidence type="ECO:0000256" key="1">
    <source>
        <dbReference type="SAM" id="MobiDB-lite"/>
    </source>
</evidence>
<protein>
    <submittedName>
        <fullName evidence="2">Uncharacterized protein</fullName>
    </submittedName>
</protein>
<evidence type="ECO:0000313" key="3">
    <source>
        <dbReference type="Proteomes" id="UP000650833"/>
    </source>
</evidence>
<proteinExistence type="predicted"/>